<keyword evidence="3" id="KW-1185">Reference proteome</keyword>
<feature type="region of interest" description="Disordered" evidence="1">
    <location>
        <begin position="1"/>
        <end position="27"/>
    </location>
</feature>
<accession>A0AAW2G046</accession>
<reference evidence="2 3" key="1">
    <citation type="submission" date="2023-03" db="EMBL/GenBank/DDBJ databases">
        <title>High recombination rates correlate with genetic variation in Cardiocondyla obscurior ants.</title>
        <authorList>
            <person name="Errbii M."/>
        </authorList>
    </citation>
    <scope>NUCLEOTIDE SEQUENCE [LARGE SCALE GENOMIC DNA]</scope>
    <source>
        <strain evidence="2">Alpha-2009</strain>
        <tissue evidence="2">Whole body</tissue>
    </source>
</reference>
<evidence type="ECO:0000313" key="3">
    <source>
        <dbReference type="Proteomes" id="UP001430953"/>
    </source>
</evidence>
<organism evidence="2 3">
    <name type="scientific">Cardiocondyla obscurior</name>
    <dbReference type="NCBI Taxonomy" id="286306"/>
    <lineage>
        <taxon>Eukaryota</taxon>
        <taxon>Metazoa</taxon>
        <taxon>Ecdysozoa</taxon>
        <taxon>Arthropoda</taxon>
        <taxon>Hexapoda</taxon>
        <taxon>Insecta</taxon>
        <taxon>Pterygota</taxon>
        <taxon>Neoptera</taxon>
        <taxon>Endopterygota</taxon>
        <taxon>Hymenoptera</taxon>
        <taxon>Apocrita</taxon>
        <taxon>Aculeata</taxon>
        <taxon>Formicoidea</taxon>
        <taxon>Formicidae</taxon>
        <taxon>Myrmicinae</taxon>
        <taxon>Cardiocondyla</taxon>
    </lineage>
</organism>
<protein>
    <submittedName>
        <fullName evidence="2">Uncharacterized protein</fullName>
    </submittedName>
</protein>
<evidence type="ECO:0000256" key="1">
    <source>
        <dbReference type="SAM" id="MobiDB-lite"/>
    </source>
</evidence>
<comment type="caution">
    <text evidence="2">The sequence shown here is derived from an EMBL/GenBank/DDBJ whole genome shotgun (WGS) entry which is preliminary data.</text>
</comment>
<proteinExistence type="predicted"/>
<dbReference type="AlphaFoldDB" id="A0AAW2G046"/>
<evidence type="ECO:0000313" key="2">
    <source>
        <dbReference type="EMBL" id="KAL0120918.1"/>
    </source>
</evidence>
<gene>
    <name evidence="2" type="ORF">PUN28_008548</name>
</gene>
<dbReference type="EMBL" id="JADYXP020000007">
    <property type="protein sequence ID" value="KAL0120918.1"/>
    <property type="molecule type" value="Genomic_DNA"/>
</dbReference>
<sequence>MHQFENATLRGGEGENLGSGYTRRNKGSQAPDMRAALLIYTLGLRFKKKLGLNLSYETMIFDLSRGTRCITRARGTPHTCLRYIPAAYITPGNYDRCRYCPTLFLIPLPPLHHPLPCPVLRIFYSVHNSFSLARSDISYLRLLHFIFLILPQSLPSARPPPRHSHSHIFFYYTPFSSRSNFFCPIRSSFALH</sequence>
<dbReference type="Proteomes" id="UP001430953">
    <property type="component" value="Unassembled WGS sequence"/>
</dbReference>
<name>A0AAW2G046_9HYME</name>